<evidence type="ECO:0000256" key="1">
    <source>
        <dbReference type="SAM" id="Coils"/>
    </source>
</evidence>
<dbReference type="GeneID" id="113210748"/>
<organism evidence="2 3">
    <name type="scientific">Frankliniella occidentalis</name>
    <name type="common">Western flower thrips</name>
    <name type="synonym">Euthrips occidentalis</name>
    <dbReference type="NCBI Taxonomy" id="133901"/>
    <lineage>
        <taxon>Eukaryota</taxon>
        <taxon>Metazoa</taxon>
        <taxon>Ecdysozoa</taxon>
        <taxon>Arthropoda</taxon>
        <taxon>Hexapoda</taxon>
        <taxon>Insecta</taxon>
        <taxon>Pterygota</taxon>
        <taxon>Neoptera</taxon>
        <taxon>Paraneoptera</taxon>
        <taxon>Thysanoptera</taxon>
        <taxon>Terebrantia</taxon>
        <taxon>Thripoidea</taxon>
        <taxon>Thripidae</taxon>
        <taxon>Frankliniella</taxon>
    </lineage>
</organism>
<evidence type="ECO:0000313" key="3">
    <source>
        <dbReference type="RefSeq" id="XP_052131757.1"/>
    </source>
</evidence>
<sequence length="267" mass="29558">MQLQHDAPLRHHHLVKAQITQLGAESRSLRDSYLQLRKQMRRLEKQVHTAVLRPARLERVADDSGSDSVEVLQRLAAVENSTRSLSQSVWNATRHVAGLAALRGSTLQLLESLESLETKVDASVPAVQREISRLEFSLAQVRAVAHENKEDQENQRASLKAMAASLSTLQERAAADHALLGVLEQQVVNATERQEAIQEAMVKPRHHAKHEDDEVAVQVDQVADDASVPRLVDELSQVQAEYEDIVHKLPKGNVLGTPGDPLQEVPA</sequence>
<dbReference type="Proteomes" id="UP000504606">
    <property type="component" value="Unplaced"/>
</dbReference>
<dbReference type="OrthoDB" id="9990035at2759"/>
<keyword evidence="2" id="KW-1185">Reference proteome</keyword>
<dbReference type="KEGG" id="foc:113210748"/>
<gene>
    <name evidence="3" type="primary">LOC113210748</name>
</gene>
<keyword evidence="1" id="KW-0175">Coiled coil</keyword>
<reference evidence="3" key="1">
    <citation type="submission" date="2025-08" db="UniProtKB">
        <authorList>
            <consortium name="RefSeq"/>
        </authorList>
    </citation>
    <scope>IDENTIFICATION</scope>
    <source>
        <tissue evidence="3">Whole organism</tissue>
    </source>
</reference>
<evidence type="ECO:0000313" key="2">
    <source>
        <dbReference type="Proteomes" id="UP000504606"/>
    </source>
</evidence>
<name>A0A9C6XUW2_FRAOC</name>
<protein>
    <submittedName>
        <fullName evidence="3">Protein scabrous</fullName>
    </submittedName>
</protein>
<feature type="coiled-coil region" evidence="1">
    <location>
        <begin position="26"/>
        <end position="53"/>
    </location>
</feature>
<proteinExistence type="predicted"/>
<accession>A0A9C6XUW2</accession>
<dbReference type="RefSeq" id="XP_052131757.1">
    <property type="nucleotide sequence ID" value="XM_052275797.1"/>
</dbReference>
<dbReference type="AlphaFoldDB" id="A0A9C6XUW2"/>